<proteinExistence type="predicted"/>
<evidence type="ECO:0000313" key="4">
    <source>
        <dbReference type="Proteomes" id="UP000315353"/>
    </source>
</evidence>
<accession>A0A1L7CM30</accession>
<reference evidence="1 3" key="1">
    <citation type="submission" date="2014-08" db="EMBL/GenBank/DDBJ databases">
        <title>Complete genome sequence of Corynebacterium flavescens OJ8(T)(=DSM 20296(T)), isolated from cheese.</title>
        <authorList>
            <person name="Ruckert C."/>
            <person name="Albersmeier A."/>
            <person name="Winkler A."/>
            <person name="Kalinowski J."/>
        </authorList>
    </citation>
    <scope>NUCLEOTIDE SEQUENCE [LARGE SCALE GENOMIC DNA]</scope>
    <source>
        <strain evidence="1 3">OJ8</strain>
    </source>
</reference>
<dbReference type="GeneID" id="82880344"/>
<organism evidence="1 3">
    <name type="scientific">Corynebacterium flavescens</name>
    <dbReference type="NCBI Taxonomy" id="28028"/>
    <lineage>
        <taxon>Bacteria</taxon>
        <taxon>Bacillati</taxon>
        <taxon>Actinomycetota</taxon>
        <taxon>Actinomycetes</taxon>
        <taxon>Mycobacteriales</taxon>
        <taxon>Corynebacteriaceae</taxon>
        <taxon>Corynebacterium</taxon>
    </lineage>
</organism>
<dbReference type="Proteomes" id="UP000185479">
    <property type="component" value="Chromosome"/>
</dbReference>
<dbReference type="Proteomes" id="UP000315353">
    <property type="component" value="Unassembled WGS sequence"/>
</dbReference>
<gene>
    <name evidence="2" type="ORF">CFL01nite_05960</name>
    <name evidence="1" type="ORF">CFLV_06405</name>
</gene>
<dbReference type="STRING" id="28028.CFLV_06405"/>
<protein>
    <submittedName>
        <fullName evidence="1">Uncharacterized protein</fullName>
    </submittedName>
</protein>
<dbReference type="AlphaFoldDB" id="A0A1L7CM30"/>
<dbReference type="EMBL" id="CP009246">
    <property type="protein sequence ID" value="APT86855.1"/>
    <property type="molecule type" value="Genomic_DNA"/>
</dbReference>
<dbReference type="EMBL" id="BJNB01000006">
    <property type="protein sequence ID" value="GEB97101.1"/>
    <property type="molecule type" value="Genomic_DNA"/>
</dbReference>
<sequence>MSIRADFQPTIDEFIDNLHSFATGDYLRAEEKEFWSAPFDAAVLPELKSLLEGLLDSLDTLPDDPDSEALAAVVEAGVAQLAGFNRRQADAVLEPEEKQELGVLIYNASAATGADDEALAQLPELEF</sequence>
<dbReference type="KEGG" id="cfc:CFLV_06405"/>
<keyword evidence="3" id="KW-1185">Reference proteome</keyword>
<reference evidence="2 4" key="2">
    <citation type="submission" date="2019-06" db="EMBL/GenBank/DDBJ databases">
        <title>Whole genome shotgun sequence of Corynebacterium flavescens NBRC 14136.</title>
        <authorList>
            <person name="Hosoyama A."/>
            <person name="Uohara A."/>
            <person name="Ohji S."/>
            <person name="Ichikawa N."/>
        </authorList>
    </citation>
    <scope>NUCLEOTIDE SEQUENCE [LARGE SCALE GENOMIC DNA]</scope>
    <source>
        <strain evidence="2 4">NBRC 14136</strain>
    </source>
</reference>
<name>A0A1L7CM30_CORFL</name>
<evidence type="ECO:0000313" key="1">
    <source>
        <dbReference type="EMBL" id="APT86855.1"/>
    </source>
</evidence>
<dbReference type="RefSeq" id="WP_075729816.1">
    <property type="nucleotide sequence ID" value="NZ_BJNB01000006.1"/>
</dbReference>
<evidence type="ECO:0000313" key="3">
    <source>
        <dbReference type="Proteomes" id="UP000185479"/>
    </source>
</evidence>
<evidence type="ECO:0000313" key="2">
    <source>
        <dbReference type="EMBL" id="GEB97101.1"/>
    </source>
</evidence>
<dbReference type="OrthoDB" id="4420002at2"/>